<dbReference type="EMBL" id="HF545616">
    <property type="protein sequence ID" value="CCO05414.1"/>
    <property type="molecule type" value="Genomic_DNA"/>
</dbReference>
<dbReference type="InterPro" id="IPR041073">
    <property type="entry name" value="MobL"/>
</dbReference>
<evidence type="ECO:0000313" key="3">
    <source>
        <dbReference type="Proteomes" id="UP000027600"/>
    </source>
</evidence>
<dbReference type="Pfam" id="PF13176">
    <property type="entry name" value="TPR_7"/>
    <property type="match status" value="1"/>
</dbReference>
<gene>
    <name evidence="2" type="ORF">RBI_I01712</name>
</gene>
<proteinExistence type="predicted"/>
<dbReference type="Gene3D" id="1.25.40.10">
    <property type="entry name" value="Tetratricopeptide repeat domain"/>
    <property type="match status" value="3"/>
</dbReference>
<dbReference type="Pfam" id="PF08238">
    <property type="entry name" value="Sel1"/>
    <property type="match status" value="9"/>
</dbReference>
<dbReference type="InterPro" id="IPR006597">
    <property type="entry name" value="Sel1-like"/>
</dbReference>
<dbReference type="SMART" id="SM00671">
    <property type="entry name" value="SEL1"/>
    <property type="match status" value="15"/>
</dbReference>
<reference evidence="2 3" key="1">
    <citation type="journal article" date="2014" name="Int. J. Syst. Evol. Microbiol.">
        <title>Complete genome of a new Firmicutes species belonging to the dominant human colonic microbiota ('Ruminococcus bicirculans') reveals two chromosomes and a selective capacity to utilize plant glucans.</title>
        <authorList>
            <consortium name="NISC Comparative Sequencing Program"/>
            <person name="Wegmann U."/>
            <person name="Louis P."/>
            <person name="Goesmann A."/>
            <person name="Henrissat B."/>
            <person name="Duncan S.H."/>
            <person name="Flint H.J."/>
        </authorList>
    </citation>
    <scope>NUCLEOTIDE SEQUENCE [LARGE SCALE GENOMIC DNA]</scope>
    <source>
        <strain evidence="2 3">80/3</strain>
    </source>
</reference>
<protein>
    <recommendedName>
        <fullName evidence="4">Sel1 repeat family protein</fullName>
    </recommendedName>
</protein>
<evidence type="ECO:0008006" key="4">
    <source>
        <dbReference type="Google" id="ProtNLM"/>
    </source>
</evidence>
<evidence type="ECO:0000313" key="2">
    <source>
        <dbReference type="EMBL" id="CCO05414.1"/>
    </source>
</evidence>
<sequence>MTPNIFHKCKFVYSWRISGDGGTVLFDFLSYMLRPEAFEPSKHADEMEYVYSEFIPNEKSQAKDIKKERSYGAFTSTKDNLTAADLDKIRQQERASRSEGCPKYAGVISFDNAYLRENGFIVGNQLDRQALVDAARKGINAMIDKTQKLDASNCYWVGAIHVNTGNVHIHYQLVEYHRLEDRRITYKNRGQDDFEQAALDELKRVMTHCIDKSIAAQELTRFQRDVLAPSIKSEFAGSIQKINALIDKLPDDLKNSGNQWRYAKQSKPIKNEIQSCIRSVISENTTLSIMFDTYLHKLDEIQATLFRKRYGQNSRWANYKENELNGKNGDGKDGFYSRVGNSFLNICREYYMTKDKNIQIDNNIPEPKTYLSEKESEGFSEKNDSDYNNGISSQKSKVYLSENKKDDFEDAMPYDSLENSDIPDDLEMYLSSRNYDELYEPNAPDYNSDIFPQEPEAYLSENDKSDQAVERLRIDWSKNYKLALDYMYGNEQNKSEVIKKDPEKAFEILSIESKSGNIIATYDIGKLYDSQMLKSNDGDTLSQQYYSKAFEDFHKLLSIVSMSDDKRDNWTKSYLNYRIGKMYEYGLGVTQDYSSAIEHYKLSENKYAYFALGNIYKYGSGVETDYAKAFDYYMRSLSSKGGMPFASYAVGQAYELGQGVEKDLSCAHNFYAEALKGLEKVFTKNHDDNISYKIGMMYLNGKGTDIDLECAEKYLLLSADSNNYKAQYMLGKLYQSDNKIDLQKAEKVLLKGAENAQDKAGLCEYSLGKLYLSQERYDKAASYLERSAAKDNYYAAYTLGKLYQEQFNDNTQAEKYLIQAADHKDDTMGIAAYRLGKLYLAQEKFTDAAAYLQRSAAKDNYFAAYALGKLYQEQFNDNTQAEKYLIQAANHKDDTMGIAAYRLGKLYLSENNRRKALQYFTNAADKDSIPGMYAAGKILLDSKKTTEVSKGIRYLSSAADKDFEPAIYTLGKYYSSFNNTKAKEYLKRSAFEYNNPNAQYILGKVYLSENKHKMAEDCFRRCALNGNDSGQLAYGLMLLRDGQNKAAFQWLRKSARSGNDIAKKIISGKKADIPFEFRLAGCMQAQRTLLHKSSSMLRNALKSEEAKTSRLMREFEIEQEMEKAKEQYHSI</sequence>
<dbReference type="SMART" id="SM00028">
    <property type="entry name" value="TPR"/>
    <property type="match status" value="4"/>
</dbReference>
<dbReference type="Proteomes" id="UP000027600">
    <property type="component" value="Chromosome I"/>
</dbReference>
<dbReference type="Pfam" id="PF13432">
    <property type="entry name" value="TPR_16"/>
    <property type="match status" value="1"/>
</dbReference>
<accession>A0ABP1WKN2</accession>
<dbReference type="InterPro" id="IPR019734">
    <property type="entry name" value="TPR_rpt"/>
</dbReference>
<feature type="compositionally biased region" description="Basic and acidic residues" evidence="1">
    <location>
        <begin position="371"/>
        <end position="385"/>
    </location>
</feature>
<dbReference type="InterPro" id="IPR050767">
    <property type="entry name" value="Sel1_AlgK"/>
</dbReference>
<dbReference type="PANTHER" id="PTHR11102">
    <property type="entry name" value="SEL-1-LIKE PROTEIN"/>
    <property type="match status" value="1"/>
</dbReference>
<name>A0ABP1WKN2_9FIRM</name>
<dbReference type="SUPFAM" id="SSF81901">
    <property type="entry name" value="HCP-like"/>
    <property type="match status" value="3"/>
</dbReference>
<dbReference type="RefSeq" id="WP_038672375.1">
    <property type="nucleotide sequence ID" value="NZ_DAWEQM010000023.1"/>
</dbReference>
<dbReference type="Pfam" id="PF18555">
    <property type="entry name" value="MobL"/>
    <property type="match status" value="1"/>
</dbReference>
<dbReference type="InterPro" id="IPR011990">
    <property type="entry name" value="TPR-like_helical_dom_sf"/>
</dbReference>
<keyword evidence="3" id="KW-1185">Reference proteome</keyword>
<feature type="region of interest" description="Disordered" evidence="1">
    <location>
        <begin position="370"/>
        <end position="393"/>
    </location>
</feature>
<dbReference type="PANTHER" id="PTHR11102:SF160">
    <property type="entry name" value="ERAD-ASSOCIATED E3 UBIQUITIN-PROTEIN LIGASE COMPONENT HRD3"/>
    <property type="match status" value="1"/>
</dbReference>
<evidence type="ECO:0000256" key="1">
    <source>
        <dbReference type="SAM" id="MobiDB-lite"/>
    </source>
</evidence>
<organism evidence="2 3">
    <name type="scientific">Ruminococcus bicirculans</name>
    <name type="common">ex Wegman et al. 2014</name>
    <dbReference type="NCBI Taxonomy" id="1160721"/>
    <lineage>
        <taxon>Bacteria</taxon>
        <taxon>Bacillati</taxon>
        <taxon>Bacillota</taxon>
        <taxon>Clostridia</taxon>
        <taxon>Eubacteriales</taxon>
        <taxon>Oscillospiraceae</taxon>
        <taxon>Ruminococcus</taxon>
    </lineage>
</organism>